<proteinExistence type="predicted"/>
<dbReference type="EMBL" id="JAUJYO010000016">
    <property type="protein sequence ID" value="KAK1294111.1"/>
    <property type="molecule type" value="Genomic_DNA"/>
</dbReference>
<evidence type="ECO:0000313" key="2">
    <source>
        <dbReference type="Proteomes" id="UP001180020"/>
    </source>
</evidence>
<name>A0AAV9CXZ0_ACOCL</name>
<organism evidence="1 2">
    <name type="scientific">Acorus calamus</name>
    <name type="common">Sweet flag</name>
    <dbReference type="NCBI Taxonomy" id="4465"/>
    <lineage>
        <taxon>Eukaryota</taxon>
        <taxon>Viridiplantae</taxon>
        <taxon>Streptophyta</taxon>
        <taxon>Embryophyta</taxon>
        <taxon>Tracheophyta</taxon>
        <taxon>Spermatophyta</taxon>
        <taxon>Magnoliopsida</taxon>
        <taxon>Liliopsida</taxon>
        <taxon>Acoraceae</taxon>
        <taxon>Acorus</taxon>
    </lineage>
</organism>
<evidence type="ECO:0000313" key="1">
    <source>
        <dbReference type="EMBL" id="KAK1294111.1"/>
    </source>
</evidence>
<dbReference type="InterPro" id="IPR004158">
    <property type="entry name" value="DUF247_pln"/>
</dbReference>
<comment type="caution">
    <text evidence="1">The sequence shown here is derived from an EMBL/GenBank/DDBJ whole genome shotgun (WGS) entry which is preliminary data.</text>
</comment>
<dbReference type="Pfam" id="PF03140">
    <property type="entry name" value="DUF247"/>
    <property type="match status" value="1"/>
</dbReference>
<reference evidence="1" key="1">
    <citation type="journal article" date="2023" name="Nat. Commun.">
        <title>Diploid and tetraploid genomes of Acorus and the evolution of monocots.</title>
        <authorList>
            <person name="Ma L."/>
            <person name="Liu K.W."/>
            <person name="Li Z."/>
            <person name="Hsiao Y.Y."/>
            <person name="Qi Y."/>
            <person name="Fu T."/>
            <person name="Tang G.D."/>
            <person name="Zhang D."/>
            <person name="Sun W.H."/>
            <person name="Liu D.K."/>
            <person name="Li Y."/>
            <person name="Chen G.Z."/>
            <person name="Liu X.D."/>
            <person name="Liao X.Y."/>
            <person name="Jiang Y.T."/>
            <person name="Yu X."/>
            <person name="Hao Y."/>
            <person name="Huang J."/>
            <person name="Zhao X.W."/>
            <person name="Ke S."/>
            <person name="Chen Y.Y."/>
            <person name="Wu W.L."/>
            <person name="Hsu J.L."/>
            <person name="Lin Y.F."/>
            <person name="Huang M.D."/>
            <person name="Li C.Y."/>
            <person name="Huang L."/>
            <person name="Wang Z.W."/>
            <person name="Zhao X."/>
            <person name="Zhong W.Y."/>
            <person name="Peng D.H."/>
            <person name="Ahmad S."/>
            <person name="Lan S."/>
            <person name="Zhang J.S."/>
            <person name="Tsai W.C."/>
            <person name="Van de Peer Y."/>
            <person name="Liu Z.J."/>
        </authorList>
    </citation>
    <scope>NUCLEOTIDE SEQUENCE</scope>
    <source>
        <strain evidence="1">CP</strain>
    </source>
</reference>
<accession>A0AAV9CXZ0</accession>
<sequence length="108" mass="11642">MVQIIPSSTDVTLLSSSGIIQNEVGCDKAVAMLFNHLTRTSRSTKMAPSATCSGGCTSTATVVPTDGEPTYIIRVYLKGLWALLILYRGVIPIGAYHHPDRLHHPSFS</sequence>
<gene>
    <name evidence="1" type="ORF">QJS10_CPA16g00726</name>
</gene>
<reference evidence="1" key="2">
    <citation type="submission" date="2023-06" db="EMBL/GenBank/DDBJ databases">
        <authorList>
            <person name="Ma L."/>
            <person name="Liu K.-W."/>
            <person name="Li Z."/>
            <person name="Hsiao Y.-Y."/>
            <person name="Qi Y."/>
            <person name="Fu T."/>
            <person name="Tang G."/>
            <person name="Zhang D."/>
            <person name="Sun W.-H."/>
            <person name="Liu D.-K."/>
            <person name="Li Y."/>
            <person name="Chen G.-Z."/>
            <person name="Liu X.-D."/>
            <person name="Liao X.-Y."/>
            <person name="Jiang Y.-T."/>
            <person name="Yu X."/>
            <person name="Hao Y."/>
            <person name="Huang J."/>
            <person name="Zhao X.-W."/>
            <person name="Ke S."/>
            <person name="Chen Y.-Y."/>
            <person name="Wu W.-L."/>
            <person name="Hsu J.-L."/>
            <person name="Lin Y.-F."/>
            <person name="Huang M.-D."/>
            <person name="Li C.-Y."/>
            <person name="Huang L."/>
            <person name="Wang Z.-W."/>
            <person name="Zhao X."/>
            <person name="Zhong W.-Y."/>
            <person name="Peng D.-H."/>
            <person name="Ahmad S."/>
            <person name="Lan S."/>
            <person name="Zhang J.-S."/>
            <person name="Tsai W.-C."/>
            <person name="Van De Peer Y."/>
            <person name="Liu Z.-J."/>
        </authorList>
    </citation>
    <scope>NUCLEOTIDE SEQUENCE</scope>
    <source>
        <strain evidence="1">CP</strain>
        <tissue evidence="1">Leaves</tissue>
    </source>
</reference>
<dbReference type="Proteomes" id="UP001180020">
    <property type="component" value="Unassembled WGS sequence"/>
</dbReference>
<dbReference type="AlphaFoldDB" id="A0AAV9CXZ0"/>
<protein>
    <submittedName>
        <fullName evidence="1">Uncharacterized protein</fullName>
    </submittedName>
</protein>
<keyword evidence="2" id="KW-1185">Reference proteome</keyword>